<reference evidence="1 2" key="1">
    <citation type="journal article" date="2008" name="Proc. Natl. Acad. Sci. U.S.A.">
        <title>Niche adaptation and genome expansion in the chlorophyll d-producing cyanobacterium Acaryochloris marina.</title>
        <authorList>
            <person name="Swingley W.D."/>
            <person name="Chen M."/>
            <person name="Cheung P.C."/>
            <person name="Conrad A.L."/>
            <person name="Dejesa L.C."/>
            <person name="Hao J."/>
            <person name="Honchak B.M."/>
            <person name="Karbach L.E."/>
            <person name="Kurdoglu A."/>
            <person name="Lahiri S."/>
            <person name="Mastrian S.D."/>
            <person name="Miyashita H."/>
            <person name="Page L."/>
            <person name="Ramakrishna P."/>
            <person name="Satoh S."/>
            <person name="Sattley W.M."/>
            <person name="Shimada Y."/>
            <person name="Taylor H.L."/>
            <person name="Tomo T."/>
            <person name="Tsuchiya T."/>
            <person name="Wang Z.T."/>
            <person name="Raymond J."/>
            <person name="Mimuro M."/>
            <person name="Blankenship R.E."/>
            <person name="Touchman J.W."/>
        </authorList>
    </citation>
    <scope>NUCLEOTIDE SEQUENCE [LARGE SCALE GENOMIC DNA]</scope>
    <source>
        <strain evidence="2">MBIC 11017</strain>
    </source>
</reference>
<dbReference type="EMBL" id="CP000828">
    <property type="protein sequence ID" value="ABW27583.1"/>
    <property type="molecule type" value="Genomic_DNA"/>
</dbReference>
<protein>
    <submittedName>
        <fullName evidence="1">Uncharacterized protein</fullName>
    </submittedName>
</protein>
<evidence type="ECO:0000313" key="2">
    <source>
        <dbReference type="Proteomes" id="UP000000268"/>
    </source>
</evidence>
<dbReference type="Proteomes" id="UP000000268">
    <property type="component" value="Chromosome"/>
</dbReference>
<organism evidence="1 2">
    <name type="scientific">Acaryochloris marina (strain MBIC 11017)</name>
    <dbReference type="NCBI Taxonomy" id="329726"/>
    <lineage>
        <taxon>Bacteria</taxon>
        <taxon>Bacillati</taxon>
        <taxon>Cyanobacteriota</taxon>
        <taxon>Cyanophyceae</taxon>
        <taxon>Acaryochloridales</taxon>
        <taxon>Acaryochloridaceae</taxon>
        <taxon>Acaryochloris</taxon>
    </lineage>
</organism>
<sequence length="42" mass="4952">MLSIGFDDFLKQILIISIVIRFQIFIARHLDLEEQHILPLTT</sequence>
<gene>
    <name evidence="1" type="ordered locus">AM1_2575</name>
</gene>
<dbReference type="KEGG" id="amr:AM1_2575"/>
<dbReference type="HOGENOM" id="CLU_3245590_0_0_3"/>
<proteinExistence type="predicted"/>
<evidence type="ECO:0000313" key="1">
    <source>
        <dbReference type="EMBL" id="ABW27583.1"/>
    </source>
</evidence>
<keyword evidence="2" id="KW-1185">Reference proteome</keyword>
<name>B0C5K7_ACAM1</name>
<accession>B0C5K7</accession>
<dbReference type="AlphaFoldDB" id="B0C5K7"/>